<proteinExistence type="predicted"/>
<accession>A0A854WFX1</accession>
<dbReference type="CDD" id="cd06583">
    <property type="entry name" value="PGRP"/>
    <property type="match status" value="1"/>
</dbReference>
<dbReference type="Pfam" id="PF01510">
    <property type="entry name" value="Amidase_2"/>
    <property type="match status" value="1"/>
</dbReference>
<dbReference type="Gene3D" id="3.90.1720.10">
    <property type="entry name" value="endopeptidase domain like (from Nostoc punctiforme)"/>
    <property type="match status" value="1"/>
</dbReference>
<dbReference type="Gene3D" id="3.40.80.10">
    <property type="entry name" value="Peptidoglycan recognition protein-like"/>
    <property type="match status" value="1"/>
</dbReference>
<dbReference type="PANTHER" id="PTHR30417:SF1">
    <property type="entry name" value="N-ACETYLMURAMOYL-L-ALANINE AMIDASE AMID"/>
    <property type="match status" value="1"/>
</dbReference>
<dbReference type="GO" id="GO:0071555">
    <property type="term" value="P:cell wall organization"/>
    <property type="evidence" value="ECO:0007669"/>
    <property type="project" value="UniProtKB-KW"/>
</dbReference>
<evidence type="ECO:0000313" key="7">
    <source>
        <dbReference type="EMBL" id="PCH13899.1"/>
    </source>
</evidence>
<dbReference type="RefSeq" id="WP_257865967.1">
    <property type="nucleotide sequence ID" value="NZ_NSGR01000003.1"/>
</dbReference>
<dbReference type="GO" id="GO:0009254">
    <property type="term" value="P:peptidoglycan turnover"/>
    <property type="evidence" value="ECO:0007669"/>
    <property type="project" value="TreeGrafter"/>
</dbReference>
<comment type="caution">
    <text evidence="8">The sequence shown here is derived from an EMBL/GenBank/DDBJ whole genome shotgun (WGS) entry which is preliminary data.</text>
</comment>
<dbReference type="AlphaFoldDB" id="A0A854WFX1"/>
<dbReference type="InterPro" id="IPR036505">
    <property type="entry name" value="Amidase/PGRP_sf"/>
</dbReference>
<keyword evidence="3" id="KW-0378">Hydrolase</keyword>
<evidence type="ECO:0000259" key="6">
    <source>
        <dbReference type="SMART" id="SM00644"/>
    </source>
</evidence>
<dbReference type="EMBL" id="NSGR01000004">
    <property type="protein sequence ID" value="PCH13899.1"/>
    <property type="molecule type" value="Genomic_DNA"/>
</dbReference>
<evidence type="ECO:0000313" key="8">
    <source>
        <dbReference type="EMBL" id="PCH14165.1"/>
    </source>
</evidence>
<evidence type="ECO:0000313" key="9">
    <source>
        <dbReference type="Proteomes" id="UP000217465"/>
    </source>
</evidence>
<evidence type="ECO:0000256" key="4">
    <source>
        <dbReference type="ARBA" id="ARBA00023316"/>
    </source>
</evidence>
<dbReference type="InterPro" id="IPR051206">
    <property type="entry name" value="NAMLAA_amidase_2"/>
</dbReference>
<evidence type="ECO:0000256" key="1">
    <source>
        <dbReference type="ARBA" id="ARBA00001561"/>
    </source>
</evidence>
<dbReference type="EC" id="3.5.1.28" evidence="2"/>
<dbReference type="Proteomes" id="UP000217465">
    <property type="component" value="Unassembled WGS sequence"/>
</dbReference>
<dbReference type="GO" id="GO:0008745">
    <property type="term" value="F:N-acetylmuramoyl-L-alanine amidase activity"/>
    <property type="evidence" value="ECO:0007669"/>
    <property type="project" value="UniProtKB-EC"/>
</dbReference>
<name>A0A854WFX1_9STRE</name>
<dbReference type="SMART" id="SM00644">
    <property type="entry name" value="Ami_2"/>
    <property type="match status" value="1"/>
</dbReference>
<feature type="domain" description="N-acetylmuramoyl-L-alanine amidase" evidence="6">
    <location>
        <begin position="199"/>
        <end position="326"/>
    </location>
</feature>
<dbReference type="GO" id="GO:0009253">
    <property type="term" value="P:peptidoglycan catabolic process"/>
    <property type="evidence" value="ECO:0007669"/>
    <property type="project" value="InterPro"/>
</dbReference>
<evidence type="ECO:0000256" key="2">
    <source>
        <dbReference type="ARBA" id="ARBA00011901"/>
    </source>
</evidence>
<organism evidence="8 9">
    <name type="scientific">Streptococcus parauberis</name>
    <dbReference type="NCBI Taxonomy" id="1348"/>
    <lineage>
        <taxon>Bacteria</taxon>
        <taxon>Bacillati</taxon>
        <taxon>Bacillota</taxon>
        <taxon>Bacilli</taxon>
        <taxon>Lactobacillales</taxon>
        <taxon>Streptococcaceae</taxon>
        <taxon>Streptococcus</taxon>
    </lineage>
</organism>
<gene>
    <name evidence="8" type="ORF">A9Y57_00168</name>
    <name evidence="7" type="ORF">A9Y57_00534</name>
</gene>
<dbReference type="PANTHER" id="PTHR30417">
    <property type="entry name" value="N-ACETYLMURAMOYL-L-ALANINE AMIDASE AMID"/>
    <property type="match status" value="1"/>
</dbReference>
<comment type="catalytic activity">
    <reaction evidence="1">
        <text>Hydrolyzes the link between N-acetylmuramoyl residues and L-amino acid residues in certain cell-wall glycopeptides.</text>
        <dbReference type="EC" id="3.5.1.28"/>
    </reaction>
</comment>
<dbReference type="InterPro" id="IPR002502">
    <property type="entry name" value="Amidase_domain"/>
</dbReference>
<evidence type="ECO:0000256" key="5">
    <source>
        <dbReference type="SAM" id="MobiDB-lite"/>
    </source>
</evidence>
<keyword evidence="4" id="KW-0961">Cell wall biogenesis/degradation</keyword>
<dbReference type="SUPFAM" id="SSF55846">
    <property type="entry name" value="N-acetylmuramoyl-L-alanine amidase-like"/>
    <property type="match status" value="1"/>
</dbReference>
<feature type="region of interest" description="Disordered" evidence="5">
    <location>
        <begin position="344"/>
        <end position="364"/>
    </location>
</feature>
<dbReference type="EMBL" id="NSGR01000003">
    <property type="protein sequence ID" value="PCH14165.1"/>
    <property type="molecule type" value="Genomic_DNA"/>
</dbReference>
<reference evidence="8 9" key="1">
    <citation type="submission" date="2016-06" db="EMBL/GenBank/DDBJ databases">
        <authorList>
            <person name="Haines A.N."/>
            <person name="Council K.R."/>
        </authorList>
    </citation>
    <scope>NUCLEOTIDE SEQUENCE [LARGE SCALE GENOMIC DNA]</scope>
    <source>
        <strain evidence="8 9">SP158-29</strain>
    </source>
</reference>
<protein>
    <recommendedName>
        <fullName evidence="2">N-acetylmuramoyl-L-alanine amidase</fullName>
        <ecNumber evidence="2">3.5.1.28</ecNumber>
    </recommendedName>
</protein>
<sequence length="439" mass="48512">MTTTSEILNYANSLTDTFVTVPTNQWGSQCIVLVDKIVQHFTDKNVSYTNAIDALKKAKSNGFSMELDGPGKAPKATAFYVIDTSSQGNPFGHIGMATQDSDGTEIIGLEANVEGFTDTNEDGVNDQYQVGGPVRAVKRDWYADGSLFVSGTNIKIGKVIGWFYLPTDKKGEPMGVKNVNGDIYSNLITSSRPEIFGSWGERDIKSIKYIVLHGTYGLSVQSAVNAWTSGRDASASYIVHEKEIVGCVGENFIAWHCGGTGQITNENSIGIEHVNQTLNGAKSTFSPQTVETGAKLVAEICKRLGIVPSRKTIVGHKEASSTECPQSMNLDAYVEKVKQYYNGKTSSQTKQETPKTALNQPNKQPSARIIVFDEDIDNFKKDQNWLFNFDRGTYNYIANTEELKFIKKQYPDIQTEHVSKKYPAHVRYIEGFNLVNLDK</sequence>
<evidence type="ECO:0000256" key="3">
    <source>
        <dbReference type="ARBA" id="ARBA00022801"/>
    </source>
</evidence>